<evidence type="ECO:0000313" key="2">
    <source>
        <dbReference type="Proteomes" id="UP000324222"/>
    </source>
</evidence>
<comment type="caution">
    <text evidence="1">The sequence shown here is derived from an EMBL/GenBank/DDBJ whole genome shotgun (WGS) entry which is preliminary data.</text>
</comment>
<dbReference type="AlphaFoldDB" id="A0A5B7DPT5"/>
<evidence type="ECO:0000313" key="1">
    <source>
        <dbReference type="EMBL" id="MPC23468.1"/>
    </source>
</evidence>
<protein>
    <submittedName>
        <fullName evidence="1">Uncharacterized protein</fullName>
    </submittedName>
</protein>
<name>A0A5B7DPT5_PORTR</name>
<proteinExistence type="predicted"/>
<organism evidence="1 2">
    <name type="scientific">Portunus trituberculatus</name>
    <name type="common">Swimming crab</name>
    <name type="synonym">Neptunus trituberculatus</name>
    <dbReference type="NCBI Taxonomy" id="210409"/>
    <lineage>
        <taxon>Eukaryota</taxon>
        <taxon>Metazoa</taxon>
        <taxon>Ecdysozoa</taxon>
        <taxon>Arthropoda</taxon>
        <taxon>Crustacea</taxon>
        <taxon>Multicrustacea</taxon>
        <taxon>Malacostraca</taxon>
        <taxon>Eumalacostraca</taxon>
        <taxon>Eucarida</taxon>
        <taxon>Decapoda</taxon>
        <taxon>Pleocyemata</taxon>
        <taxon>Brachyura</taxon>
        <taxon>Eubrachyura</taxon>
        <taxon>Portunoidea</taxon>
        <taxon>Portunidae</taxon>
        <taxon>Portuninae</taxon>
        <taxon>Portunus</taxon>
    </lineage>
</organism>
<keyword evidence="2" id="KW-1185">Reference proteome</keyword>
<gene>
    <name evidence="1" type="ORF">E2C01_016517</name>
</gene>
<dbReference type="EMBL" id="VSRR010001210">
    <property type="protein sequence ID" value="MPC23468.1"/>
    <property type="molecule type" value="Genomic_DNA"/>
</dbReference>
<dbReference type="Proteomes" id="UP000324222">
    <property type="component" value="Unassembled WGS sequence"/>
</dbReference>
<sequence>MKILEKIGISIHYLENIKGRELEESLEQQDTNREGMAQEIRQQVYRQCRQEMWLGGERADHLYDNRPVSTIIFQARTNSLPCMTE</sequence>
<accession>A0A5B7DPT5</accession>
<reference evidence="1 2" key="1">
    <citation type="submission" date="2019-05" db="EMBL/GenBank/DDBJ databases">
        <title>Another draft genome of Portunus trituberculatus and its Hox gene families provides insights of decapod evolution.</title>
        <authorList>
            <person name="Jeong J.-H."/>
            <person name="Song I."/>
            <person name="Kim S."/>
            <person name="Choi T."/>
            <person name="Kim D."/>
            <person name="Ryu S."/>
            <person name="Kim W."/>
        </authorList>
    </citation>
    <scope>NUCLEOTIDE SEQUENCE [LARGE SCALE GENOMIC DNA]</scope>
    <source>
        <tissue evidence="1">Muscle</tissue>
    </source>
</reference>